<name>A0ABT8EQR4_9ACTN</name>
<keyword evidence="3" id="KW-1185">Reference proteome</keyword>
<dbReference type="Proteomes" id="UP001168537">
    <property type="component" value="Unassembled WGS sequence"/>
</dbReference>
<gene>
    <name evidence="2" type="ORF">QWY29_03840</name>
</gene>
<accession>A0ABT8EQR4</accession>
<dbReference type="PRINTS" id="PR01217">
    <property type="entry name" value="PRICHEXTENSN"/>
</dbReference>
<evidence type="ECO:0000313" key="2">
    <source>
        <dbReference type="EMBL" id="MDN4160472.1"/>
    </source>
</evidence>
<feature type="compositionally biased region" description="Low complexity" evidence="1">
    <location>
        <begin position="127"/>
        <end position="143"/>
    </location>
</feature>
<evidence type="ECO:0000256" key="1">
    <source>
        <dbReference type="SAM" id="MobiDB-lite"/>
    </source>
</evidence>
<protein>
    <submittedName>
        <fullName evidence="2">Uncharacterized protein</fullName>
    </submittedName>
</protein>
<dbReference type="EMBL" id="JAUHJR010000001">
    <property type="protein sequence ID" value="MDN4160472.1"/>
    <property type="molecule type" value="Genomic_DNA"/>
</dbReference>
<organism evidence="2 3">
    <name type="scientific">Nocardioides abyssi</name>
    <dbReference type="NCBI Taxonomy" id="3058370"/>
    <lineage>
        <taxon>Bacteria</taxon>
        <taxon>Bacillati</taxon>
        <taxon>Actinomycetota</taxon>
        <taxon>Actinomycetes</taxon>
        <taxon>Propionibacteriales</taxon>
        <taxon>Nocardioidaceae</taxon>
        <taxon>Nocardioides</taxon>
    </lineage>
</organism>
<feature type="compositionally biased region" description="Low complexity" evidence="1">
    <location>
        <begin position="190"/>
        <end position="199"/>
    </location>
</feature>
<proteinExistence type="predicted"/>
<feature type="compositionally biased region" description="Low complexity" evidence="1">
    <location>
        <begin position="42"/>
        <end position="88"/>
    </location>
</feature>
<reference evidence="2" key="1">
    <citation type="submission" date="2023-06" db="EMBL/GenBank/DDBJ databases">
        <title>Draft genome sequence of Nocardioides sp. SOB72.</title>
        <authorList>
            <person name="Zhang G."/>
        </authorList>
    </citation>
    <scope>NUCLEOTIDE SEQUENCE</scope>
    <source>
        <strain evidence="2">SOB72</strain>
    </source>
</reference>
<feature type="region of interest" description="Disordered" evidence="1">
    <location>
        <begin position="27"/>
        <end position="199"/>
    </location>
</feature>
<feature type="compositionally biased region" description="Pro residues" evidence="1">
    <location>
        <begin position="144"/>
        <end position="154"/>
    </location>
</feature>
<dbReference type="RefSeq" id="WP_300959325.1">
    <property type="nucleotide sequence ID" value="NZ_JAUHJR010000001.1"/>
</dbReference>
<evidence type="ECO:0000313" key="3">
    <source>
        <dbReference type="Proteomes" id="UP001168537"/>
    </source>
</evidence>
<sequence length="199" mass="18850">MSAEHRAPLAAFAVVAMIAGGVTVQSLGADGRPRVEVPTAVGSASSPDLPAGPDAAPEAAPPAGTEAPTPSSSASPTAAGTSGTSGPADPTLRPGGVPPTLPAGVVSAIPGLAAFLSGGEEPPPTWQPEQESPGVDLGSTSGPSPTPDPGPSGQPSPSDEPSQEPSPSGTPSGSPSPTASGDAERPIEPAPSSSSAPTP</sequence>
<feature type="compositionally biased region" description="Low complexity" evidence="1">
    <location>
        <begin position="155"/>
        <end position="178"/>
    </location>
</feature>
<comment type="caution">
    <text evidence="2">The sequence shown here is derived from an EMBL/GenBank/DDBJ whole genome shotgun (WGS) entry which is preliminary data.</text>
</comment>